<evidence type="ECO:0000313" key="2">
    <source>
        <dbReference type="Proteomes" id="UP000320390"/>
    </source>
</evidence>
<evidence type="ECO:0000313" key="1">
    <source>
        <dbReference type="EMBL" id="QDV07281.1"/>
    </source>
</evidence>
<organism evidence="1 2">
    <name type="scientific">Saltatorellus ferox</name>
    <dbReference type="NCBI Taxonomy" id="2528018"/>
    <lineage>
        <taxon>Bacteria</taxon>
        <taxon>Pseudomonadati</taxon>
        <taxon>Planctomycetota</taxon>
        <taxon>Planctomycetia</taxon>
        <taxon>Planctomycetia incertae sedis</taxon>
        <taxon>Saltatorellus</taxon>
    </lineage>
</organism>
<accession>A0A518ET61</accession>
<dbReference type="AlphaFoldDB" id="A0A518ET61"/>
<proteinExistence type="predicted"/>
<gene>
    <name evidence="1" type="ORF">Poly30_28030</name>
</gene>
<dbReference type="EMBL" id="CP036434">
    <property type="protein sequence ID" value="QDV07281.1"/>
    <property type="molecule type" value="Genomic_DNA"/>
</dbReference>
<keyword evidence="2" id="KW-1185">Reference proteome</keyword>
<protein>
    <submittedName>
        <fullName evidence="1">Uncharacterized protein</fullName>
    </submittedName>
</protein>
<reference evidence="1 2" key="1">
    <citation type="submission" date="2019-02" db="EMBL/GenBank/DDBJ databases">
        <title>Deep-cultivation of Planctomycetes and their phenomic and genomic characterization uncovers novel biology.</title>
        <authorList>
            <person name="Wiegand S."/>
            <person name="Jogler M."/>
            <person name="Boedeker C."/>
            <person name="Pinto D."/>
            <person name="Vollmers J."/>
            <person name="Rivas-Marin E."/>
            <person name="Kohn T."/>
            <person name="Peeters S.H."/>
            <person name="Heuer A."/>
            <person name="Rast P."/>
            <person name="Oberbeckmann S."/>
            <person name="Bunk B."/>
            <person name="Jeske O."/>
            <person name="Meyerdierks A."/>
            <person name="Storesund J.E."/>
            <person name="Kallscheuer N."/>
            <person name="Luecker S."/>
            <person name="Lage O.M."/>
            <person name="Pohl T."/>
            <person name="Merkel B.J."/>
            <person name="Hornburger P."/>
            <person name="Mueller R.-W."/>
            <person name="Bruemmer F."/>
            <person name="Labrenz M."/>
            <person name="Spormann A.M."/>
            <person name="Op den Camp H."/>
            <person name="Overmann J."/>
            <person name="Amann R."/>
            <person name="Jetten M.S.M."/>
            <person name="Mascher T."/>
            <person name="Medema M.H."/>
            <person name="Devos D.P."/>
            <person name="Kaster A.-K."/>
            <person name="Ovreas L."/>
            <person name="Rohde M."/>
            <person name="Galperin M.Y."/>
            <person name="Jogler C."/>
        </authorList>
    </citation>
    <scope>NUCLEOTIDE SEQUENCE [LARGE SCALE GENOMIC DNA]</scope>
    <source>
        <strain evidence="1 2">Poly30</strain>
    </source>
</reference>
<name>A0A518ET61_9BACT</name>
<sequence>MHYQTLSLPESFRSVAGDDSVPGRYIRFFYDRQPPPSVAGTPAGDKKFEQVSLTYWVQSDELGEDPTVTIQSTSVTQLLVPSEAITEDIIRQDLPDAVFDRAVKLVKERYPGTPSTEPRATMLLSLDLISIKALFPSVSTLGANATSKIKQIYGSDLSLDSQKFGSLMIHLSKAVGEASAGGRPPSEFDPLDESTAASFSTTFQRLTSKRLNLESTADLDFQSRELVQLGKRLIRDLIWFASGRLLVDPTDVQPARGEPSDSTSKLGTVRGSGLFNCAPNGPFYLLLPALAVQMYRRAKQNSSTPRWELWVWEWWMRASIAGLEAYADTGRNGFLHRSLAMFSSPSSFSEQDCARWTRSRISHAAILFCDLPIEALEARFSALIRTFGIDSTSVEFERGLVPPRRP</sequence>
<dbReference type="Proteomes" id="UP000320390">
    <property type="component" value="Chromosome"/>
</dbReference>